<organism evidence="3 4">
    <name type="scientific">Ktedonosporobacter rubrisoli</name>
    <dbReference type="NCBI Taxonomy" id="2509675"/>
    <lineage>
        <taxon>Bacteria</taxon>
        <taxon>Bacillati</taxon>
        <taxon>Chloroflexota</taxon>
        <taxon>Ktedonobacteria</taxon>
        <taxon>Ktedonobacterales</taxon>
        <taxon>Ktedonosporobacteraceae</taxon>
        <taxon>Ktedonosporobacter</taxon>
    </lineage>
</organism>
<feature type="region of interest" description="Disordered" evidence="1">
    <location>
        <begin position="97"/>
        <end position="118"/>
    </location>
</feature>
<dbReference type="InterPro" id="IPR025296">
    <property type="entry name" value="DUF4158"/>
</dbReference>
<dbReference type="OrthoDB" id="922297at2"/>
<reference evidence="3 4" key="1">
    <citation type="submission" date="2019-01" db="EMBL/GenBank/DDBJ databases">
        <title>Ktedonosporobacter rubrisoli SCAWS-G2.</title>
        <authorList>
            <person name="Huang Y."/>
            <person name="Yan B."/>
        </authorList>
    </citation>
    <scope>NUCLEOTIDE SEQUENCE [LARGE SCALE GENOMIC DNA]</scope>
    <source>
        <strain evidence="3 4">SCAWS-G2</strain>
    </source>
</reference>
<feature type="compositionally biased region" description="Basic and acidic residues" evidence="1">
    <location>
        <begin position="104"/>
        <end position="113"/>
    </location>
</feature>
<sequence>MEFAVQLAVLRFPGRPLRELAGVPPRVLAVIADQVQVPASTFSRYGDRDHTLYEHLDEIRQTYHFRDCGWKEYLWLARELQPLALATNVAALERYQSGGNQQDGESREQKLRCGSEYASRGDSGYPVEGLECIYHRIAIRWPQEDRTEDFANQLYIQYHYPGHRYRKPWDDPKQEQRSSDEDPCGGGMKQCASEHARECGNVTATEPAHQPHEEPACRQDDHGSHECVHKMASNPAYAPDRR</sequence>
<proteinExistence type="predicted"/>
<name>A0A4P6K5U1_KTERU</name>
<evidence type="ECO:0000313" key="4">
    <source>
        <dbReference type="Proteomes" id="UP000290365"/>
    </source>
</evidence>
<evidence type="ECO:0000259" key="2">
    <source>
        <dbReference type="Pfam" id="PF13700"/>
    </source>
</evidence>
<dbReference type="Proteomes" id="UP000290365">
    <property type="component" value="Chromosome"/>
</dbReference>
<protein>
    <submittedName>
        <fullName evidence="3">DUF4158 domain-containing protein</fullName>
    </submittedName>
</protein>
<dbReference type="EMBL" id="CP035758">
    <property type="protein sequence ID" value="QBD83475.1"/>
    <property type="molecule type" value="Genomic_DNA"/>
</dbReference>
<feature type="compositionally biased region" description="Basic and acidic residues" evidence="1">
    <location>
        <begin position="209"/>
        <end position="229"/>
    </location>
</feature>
<dbReference type="KEGG" id="kbs:EPA93_14230"/>
<dbReference type="Pfam" id="PF13700">
    <property type="entry name" value="DUF4158"/>
    <property type="match status" value="1"/>
</dbReference>
<gene>
    <name evidence="3" type="ORF">EPA93_14230</name>
</gene>
<evidence type="ECO:0000313" key="3">
    <source>
        <dbReference type="EMBL" id="QBD83475.1"/>
    </source>
</evidence>
<dbReference type="AlphaFoldDB" id="A0A4P6K5U1"/>
<feature type="compositionally biased region" description="Basic and acidic residues" evidence="1">
    <location>
        <begin position="167"/>
        <end position="180"/>
    </location>
</feature>
<accession>A0A4P6K5U1</accession>
<keyword evidence="4" id="KW-1185">Reference proteome</keyword>
<feature type="region of interest" description="Disordered" evidence="1">
    <location>
        <begin position="165"/>
        <end position="242"/>
    </location>
</feature>
<evidence type="ECO:0000256" key="1">
    <source>
        <dbReference type="SAM" id="MobiDB-lite"/>
    </source>
</evidence>
<feature type="domain" description="DUF4158" evidence="2">
    <location>
        <begin position="2"/>
        <end position="88"/>
    </location>
</feature>